<dbReference type="HAMAP" id="MF_00956">
    <property type="entry name" value="GDP_fucose_synth"/>
    <property type="match status" value="1"/>
</dbReference>
<dbReference type="InterPro" id="IPR028614">
    <property type="entry name" value="GDP_fucose/colitose_synth"/>
</dbReference>
<keyword evidence="4 5" id="KW-0413">Isomerase</keyword>
<dbReference type="PANTHER" id="PTHR43238:SF1">
    <property type="entry name" value="GDP-L-FUCOSE SYNTHASE"/>
    <property type="match status" value="1"/>
</dbReference>
<comment type="caution">
    <text evidence="5">Lacks conserved residue(s) required for the propagation of feature annotation.</text>
</comment>
<dbReference type="Gene3D" id="3.40.50.720">
    <property type="entry name" value="NAD(P)-binding Rossmann-like Domain"/>
    <property type="match status" value="1"/>
</dbReference>
<gene>
    <name evidence="5" type="primary">fcl</name>
    <name evidence="7" type="ORF">JO391_21245</name>
</gene>
<comment type="similarity">
    <text evidence="1 5">Belongs to the NAD(P)-dependent epimerase/dehydratase family. Fucose synthase subfamily.</text>
</comment>
<feature type="binding site" evidence="5">
    <location>
        <position position="203"/>
    </location>
    <ligand>
        <name>substrate</name>
    </ligand>
</feature>
<evidence type="ECO:0000256" key="3">
    <source>
        <dbReference type="ARBA" id="ARBA00023002"/>
    </source>
</evidence>
<dbReference type="PANTHER" id="PTHR43238">
    <property type="entry name" value="GDP-L-FUCOSE SYNTHASE"/>
    <property type="match status" value="1"/>
</dbReference>
<organism evidence="7 8">
    <name type="scientific">Neotabrizicola shimadae</name>
    <dbReference type="NCBI Taxonomy" id="2807096"/>
    <lineage>
        <taxon>Bacteria</taxon>
        <taxon>Pseudomonadati</taxon>
        <taxon>Pseudomonadota</taxon>
        <taxon>Alphaproteobacteria</taxon>
        <taxon>Rhodobacterales</taxon>
        <taxon>Paracoccaceae</taxon>
        <taxon>Neotabrizicola</taxon>
    </lineage>
</organism>
<dbReference type="Pfam" id="PF01370">
    <property type="entry name" value="Epimerase"/>
    <property type="match status" value="1"/>
</dbReference>
<dbReference type="KEGG" id="nsm:JO391_21245"/>
<dbReference type="InterPro" id="IPR036291">
    <property type="entry name" value="NAD(P)-bd_dom_sf"/>
</dbReference>
<feature type="domain" description="NAD-dependent epimerase/dehydratase" evidence="6">
    <location>
        <begin position="2"/>
        <end position="229"/>
    </location>
</feature>
<keyword evidence="7" id="KW-0614">Plasmid</keyword>
<dbReference type="UniPathway" id="UPA00128">
    <property type="reaction ID" value="UER00191"/>
</dbReference>
<comment type="function">
    <text evidence="5">Catalyzes the two-step NADP-dependent conversion of GDP-4-dehydro-6-deoxy-D-mannose to GDP-fucose, involving an epimerase and a reductase reaction.</text>
</comment>
<evidence type="ECO:0000256" key="2">
    <source>
        <dbReference type="ARBA" id="ARBA00022857"/>
    </source>
</evidence>
<keyword evidence="5" id="KW-0511">Multifunctional enzyme</keyword>
<reference evidence="7" key="1">
    <citation type="submission" date="2021-02" db="EMBL/GenBank/DDBJ databases">
        <title>Rhodobacter shimadae sp. nov., an aerobic anoxygenic phototrophic bacterium isolated from a hot spring.</title>
        <authorList>
            <person name="Muramatsu S."/>
            <person name="Haruta S."/>
            <person name="Hirose S."/>
            <person name="Hanada S."/>
        </authorList>
    </citation>
    <scope>NUCLEOTIDE SEQUENCE</scope>
    <source>
        <strain evidence="7">N10</strain>
        <plasmid evidence="7">unnamed3</plasmid>
    </source>
</reference>
<feature type="binding site" evidence="5">
    <location>
        <position position="260"/>
    </location>
    <ligand>
        <name>substrate</name>
    </ligand>
</feature>
<dbReference type="EMBL" id="CP069373">
    <property type="protein sequence ID" value="QYZ72264.1"/>
    <property type="molecule type" value="Genomic_DNA"/>
</dbReference>
<sequence length="303" mass="33564">MILLTGATGLLGSAIRQNLDRTGGAYVCTSRDAVDLTDFNSTLAFFQEHRPTSVVHSAARVHGLMGNSRFPAEIFDENLTINYNVIAAGYRTGVRKFNVASTVAAYPGELTENIHESQYLMGEPHAGESAYAHSKRAMLAQLEAYAKQYGISYSYAIFTNLYGPGDRFDTENGHVVPSLVAKFHHAARTGTAVPVWGRGRAQRDFIYIDDAAAAMLHVAETGEGRFNIATGTTVPIAEVVQILSDISGVRDIQWQHEKPEGQLTRSYDVSRLRATGFAPRFSLHEGLERTYRWYEQNWPDVRT</sequence>
<dbReference type="GO" id="GO:0050577">
    <property type="term" value="F:GDP-L-fucose synthase activity"/>
    <property type="evidence" value="ECO:0007669"/>
    <property type="project" value="UniProtKB-UniRule"/>
</dbReference>
<keyword evidence="3 5" id="KW-0560">Oxidoreductase</keyword>
<keyword evidence="2 5" id="KW-0521">NADP</keyword>
<evidence type="ECO:0000259" key="6">
    <source>
        <dbReference type="Pfam" id="PF01370"/>
    </source>
</evidence>
<dbReference type="GO" id="GO:0042351">
    <property type="term" value="P:'de novo' GDP-L-fucose biosynthetic process"/>
    <property type="evidence" value="ECO:0007669"/>
    <property type="project" value="UniProtKB-UniRule"/>
</dbReference>
<evidence type="ECO:0000313" key="7">
    <source>
        <dbReference type="EMBL" id="QYZ72264.1"/>
    </source>
</evidence>
<dbReference type="EC" id="1.1.1.271" evidence="5"/>
<comment type="catalytic activity">
    <reaction evidence="5">
        <text>GDP-beta-L-fucose + NADP(+) = GDP-4-dehydro-alpha-D-rhamnose + NADPH + H(+)</text>
        <dbReference type="Rhea" id="RHEA:18885"/>
        <dbReference type="ChEBI" id="CHEBI:15378"/>
        <dbReference type="ChEBI" id="CHEBI:57273"/>
        <dbReference type="ChEBI" id="CHEBI:57783"/>
        <dbReference type="ChEBI" id="CHEBI:57964"/>
        <dbReference type="ChEBI" id="CHEBI:58349"/>
        <dbReference type="EC" id="1.1.1.271"/>
    </reaction>
</comment>
<dbReference type="Gene3D" id="3.90.25.10">
    <property type="entry name" value="UDP-galactose 4-epimerase, domain 1"/>
    <property type="match status" value="1"/>
</dbReference>
<dbReference type="AlphaFoldDB" id="A0A8G1A0L5"/>
<dbReference type="GO" id="GO:0070401">
    <property type="term" value="F:NADP+ binding"/>
    <property type="evidence" value="ECO:0007669"/>
    <property type="project" value="UniProtKB-UniRule"/>
</dbReference>
<dbReference type="RefSeq" id="WP_220664827.1">
    <property type="nucleotide sequence ID" value="NZ_CP069373.1"/>
</dbReference>
<feature type="site" description="Important for catalytic activity" evidence="5">
    <location>
        <position position="102"/>
    </location>
</feature>
<feature type="binding site" evidence="5">
    <location>
        <position position="135"/>
    </location>
    <ligand>
        <name>NADP(+)</name>
        <dbReference type="ChEBI" id="CHEBI:58349"/>
    </ligand>
</feature>
<evidence type="ECO:0000256" key="5">
    <source>
        <dbReference type="HAMAP-Rule" id="MF_00956"/>
    </source>
</evidence>
<name>A0A8G1A0L5_9RHOB</name>
<protein>
    <recommendedName>
        <fullName evidence="5">GDP-L-fucose synthase</fullName>
        <ecNumber evidence="5">1.1.1.271</ecNumber>
    </recommendedName>
    <alternativeName>
        <fullName evidence="5">GDP-4-keto-6-deoxy-D-mannose-3,5-epimerase-4-reductase</fullName>
    </alternativeName>
</protein>
<keyword evidence="8" id="KW-1185">Reference proteome</keyword>
<accession>A0A8G1A0L5</accession>
<proteinExistence type="inferred from homology"/>
<dbReference type="InterPro" id="IPR001509">
    <property type="entry name" value="Epimerase_deHydtase"/>
</dbReference>
<feature type="binding site" evidence="5">
    <location>
        <position position="174"/>
    </location>
    <ligand>
        <name>NADP(+)</name>
        <dbReference type="ChEBI" id="CHEBI:58349"/>
    </ligand>
</feature>
<feature type="active site" description="Proton donor/acceptor" evidence="5">
    <location>
        <position position="131"/>
    </location>
</feature>
<dbReference type="GO" id="GO:0016853">
    <property type="term" value="F:isomerase activity"/>
    <property type="evidence" value="ECO:0007669"/>
    <property type="project" value="UniProtKB-KW"/>
</dbReference>
<feature type="binding site" evidence="5">
    <location>
        <position position="196"/>
    </location>
    <ligand>
        <name>substrate</name>
    </ligand>
</feature>
<comment type="pathway">
    <text evidence="5">Nucleotide-sugar biosynthesis; GDP-L-fucose biosynthesis via de novo pathway; GDP-L-fucose from GDP-alpha-D-mannose: step 2/2.</text>
</comment>
<evidence type="ECO:0000256" key="4">
    <source>
        <dbReference type="ARBA" id="ARBA00023235"/>
    </source>
</evidence>
<geneLocation type="plasmid" evidence="7 8">
    <name>unnamed3</name>
</geneLocation>
<evidence type="ECO:0000313" key="8">
    <source>
        <dbReference type="Proteomes" id="UP000826300"/>
    </source>
</evidence>
<evidence type="ECO:0000256" key="1">
    <source>
        <dbReference type="ARBA" id="ARBA00005959"/>
    </source>
</evidence>
<dbReference type="SUPFAM" id="SSF51735">
    <property type="entry name" value="NAD(P)-binding Rossmann-fold domains"/>
    <property type="match status" value="1"/>
</dbReference>
<feature type="binding site" evidence="5">
    <location>
        <begin position="6"/>
        <end position="12"/>
    </location>
    <ligand>
        <name>NADP(+)</name>
        <dbReference type="ChEBI" id="CHEBI:58349"/>
    </ligand>
</feature>
<dbReference type="Proteomes" id="UP000826300">
    <property type="component" value="Plasmid unnamed3"/>
</dbReference>
<feature type="binding site" evidence="5">
    <location>
        <position position="182"/>
    </location>
    <ligand>
        <name>substrate</name>
    </ligand>
</feature>